<evidence type="ECO:0000313" key="8">
    <source>
        <dbReference type="Proteomes" id="UP000035932"/>
    </source>
</evidence>
<feature type="domain" description="Tyr recombinase" evidence="5">
    <location>
        <begin position="173"/>
        <end position="373"/>
    </location>
</feature>
<gene>
    <name evidence="7" type="ORF">ACS04_32965</name>
</gene>
<keyword evidence="3" id="KW-0233">DNA recombination</keyword>
<reference evidence="7 8" key="1">
    <citation type="submission" date="2015-06" db="EMBL/GenBank/DDBJ databases">
        <title>Recapitulation of the evolution of biosynthetic gene clusters reveals hidden chemical diversity on bacterial genomes.</title>
        <authorList>
            <person name="Cruz-Morales P."/>
            <person name="Martinez-Guerrero C."/>
            <person name="Morales-Escalante M.A."/>
            <person name="Yanez-Guerra L.A."/>
            <person name="Kopp J.F."/>
            <person name="Feldmann J."/>
            <person name="Ramos-Aboites H.E."/>
            <person name="Barona-Gomez F."/>
        </authorList>
    </citation>
    <scope>NUCLEOTIDE SEQUENCE [LARGE SCALE GENOMIC DNA]</scope>
    <source>
        <strain evidence="7 8">ATCC 31245</strain>
    </source>
</reference>
<dbReference type="InterPro" id="IPR002104">
    <property type="entry name" value="Integrase_catalytic"/>
</dbReference>
<dbReference type="Gene3D" id="1.10.150.130">
    <property type="match status" value="1"/>
</dbReference>
<evidence type="ECO:0000256" key="3">
    <source>
        <dbReference type="ARBA" id="ARBA00023172"/>
    </source>
</evidence>
<proteinExistence type="inferred from homology"/>
<dbReference type="PATRIC" id="fig|66430.4.peg.3250"/>
<evidence type="ECO:0000256" key="2">
    <source>
        <dbReference type="ARBA" id="ARBA00023125"/>
    </source>
</evidence>
<dbReference type="GO" id="GO:0006310">
    <property type="term" value="P:DNA recombination"/>
    <property type="evidence" value="ECO:0007669"/>
    <property type="project" value="UniProtKB-KW"/>
</dbReference>
<protein>
    <recommendedName>
        <fullName evidence="9">Integrase</fullName>
    </recommendedName>
</protein>
<dbReference type="PANTHER" id="PTHR30349">
    <property type="entry name" value="PHAGE INTEGRASE-RELATED"/>
    <property type="match status" value="1"/>
</dbReference>
<comment type="similarity">
    <text evidence="1">Belongs to the 'phage' integrase family.</text>
</comment>
<dbReference type="InterPro" id="IPR011010">
    <property type="entry name" value="DNA_brk_join_enz"/>
</dbReference>
<dbReference type="InterPro" id="IPR050090">
    <property type="entry name" value="Tyrosine_recombinase_XerCD"/>
</dbReference>
<evidence type="ECO:0000256" key="4">
    <source>
        <dbReference type="PROSITE-ProRule" id="PRU01248"/>
    </source>
</evidence>
<evidence type="ECO:0000256" key="1">
    <source>
        <dbReference type="ARBA" id="ARBA00008857"/>
    </source>
</evidence>
<dbReference type="InterPro" id="IPR010998">
    <property type="entry name" value="Integrase_recombinase_N"/>
</dbReference>
<keyword evidence="2 4" id="KW-0238">DNA-binding</keyword>
<dbReference type="GO" id="GO:0003677">
    <property type="term" value="F:DNA binding"/>
    <property type="evidence" value="ECO:0007669"/>
    <property type="project" value="UniProtKB-UniRule"/>
</dbReference>
<accession>A0A0J6XD02</accession>
<dbReference type="Proteomes" id="UP000035932">
    <property type="component" value="Unassembled WGS sequence"/>
</dbReference>
<dbReference type="OrthoDB" id="9803188at2"/>
<evidence type="ECO:0000259" key="5">
    <source>
        <dbReference type="PROSITE" id="PS51898"/>
    </source>
</evidence>
<evidence type="ECO:0000313" key="7">
    <source>
        <dbReference type="EMBL" id="KMO93815.1"/>
    </source>
</evidence>
<dbReference type="InterPro" id="IPR013762">
    <property type="entry name" value="Integrase-like_cat_sf"/>
</dbReference>
<comment type="caution">
    <text evidence="7">The sequence shown here is derived from an EMBL/GenBank/DDBJ whole genome shotgun (WGS) entry which is preliminary data.</text>
</comment>
<dbReference type="PANTHER" id="PTHR30349:SF41">
    <property type="entry name" value="INTEGRASE_RECOMBINASE PROTEIN MJ0367-RELATED"/>
    <property type="match status" value="1"/>
</dbReference>
<dbReference type="AlphaFoldDB" id="A0A0J6XD02"/>
<organism evidence="7 8">
    <name type="scientific">Streptomyces roseus</name>
    <dbReference type="NCBI Taxonomy" id="66430"/>
    <lineage>
        <taxon>Bacteria</taxon>
        <taxon>Bacillati</taxon>
        <taxon>Actinomycetota</taxon>
        <taxon>Actinomycetes</taxon>
        <taxon>Kitasatosporales</taxon>
        <taxon>Streptomycetaceae</taxon>
        <taxon>Streptomyces</taxon>
    </lineage>
</organism>
<dbReference type="PROSITE" id="PS51900">
    <property type="entry name" value="CB"/>
    <property type="match status" value="1"/>
</dbReference>
<dbReference type="GO" id="GO:0015074">
    <property type="term" value="P:DNA integration"/>
    <property type="evidence" value="ECO:0007669"/>
    <property type="project" value="InterPro"/>
</dbReference>
<evidence type="ECO:0008006" key="9">
    <source>
        <dbReference type="Google" id="ProtNLM"/>
    </source>
</evidence>
<feature type="domain" description="Core-binding (CB)" evidence="6">
    <location>
        <begin position="25"/>
        <end position="123"/>
    </location>
</feature>
<name>A0A0J6XD02_9ACTN</name>
<dbReference type="Pfam" id="PF00589">
    <property type="entry name" value="Phage_integrase"/>
    <property type="match status" value="1"/>
</dbReference>
<evidence type="ECO:0000259" key="6">
    <source>
        <dbReference type="PROSITE" id="PS51900"/>
    </source>
</evidence>
<dbReference type="Gene3D" id="1.10.443.10">
    <property type="entry name" value="Intergrase catalytic core"/>
    <property type="match status" value="1"/>
</dbReference>
<dbReference type="STRING" id="66430.ACS04_32965"/>
<dbReference type="SUPFAM" id="SSF56349">
    <property type="entry name" value="DNA breaking-rejoining enzymes"/>
    <property type="match status" value="1"/>
</dbReference>
<sequence>MKFRAACAESPVDGRPLWVVVDESYGLHHEACLFLASLRDMGRSFNTEKAYGIRAALLLTWCSARGLDWKQITLLDLARFLRWLVDEPLPPRSRRVASPPRFRAEKSANAVMTGVCEFLRFCSRNEWVDAELVARLTETKYLHWLPPGKDAGEDGQFRTVRAKMLKLPEPSDDAVEYLTPEEADQLFQIATHARDRFLVALLGCTGERISEALGLRRQDMHLLSDSRMLGCRVEGPHIHVRRRANNANGALAKSRFARVIPVTEDVAGLYADYQLERDEVPEAADCDMVFVNLFHAPLGQPMRYGTAKELFDRLAKRTQLTARPHMLRHGAATAWVRAGVDEDVVQDLMGHISRSSLTPYLHASEADKRAAVELVAAGRRS</sequence>
<dbReference type="EMBL" id="LFML01000159">
    <property type="protein sequence ID" value="KMO93815.1"/>
    <property type="molecule type" value="Genomic_DNA"/>
</dbReference>
<keyword evidence="8" id="KW-1185">Reference proteome</keyword>
<dbReference type="InterPro" id="IPR044068">
    <property type="entry name" value="CB"/>
</dbReference>
<dbReference type="PROSITE" id="PS51898">
    <property type="entry name" value="TYR_RECOMBINASE"/>
    <property type="match status" value="1"/>
</dbReference>